<evidence type="ECO:0000256" key="9">
    <source>
        <dbReference type="ARBA" id="ARBA00022833"/>
    </source>
</evidence>
<comment type="pathway">
    <text evidence="2">Amino-acid biosynthesis; L-methionine biosynthesis via de novo pathway; L-methionine from L-homocysteine (MetE route): step 1/1.</text>
</comment>
<evidence type="ECO:0000256" key="3">
    <source>
        <dbReference type="ARBA" id="ARBA00009553"/>
    </source>
</evidence>
<evidence type="ECO:0000256" key="8">
    <source>
        <dbReference type="ARBA" id="ARBA00022723"/>
    </source>
</evidence>
<feature type="active site" description="Proton donor" evidence="13">
    <location>
        <position position="722"/>
    </location>
</feature>
<feature type="binding site" evidence="12">
    <location>
        <position position="693"/>
    </location>
    <ligand>
        <name>Zn(2+)</name>
        <dbReference type="ChEBI" id="CHEBI:29105"/>
        <label>1</label>
        <note>catalytic</note>
    </ligand>
</feature>
<evidence type="ECO:0000313" key="18">
    <source>
        <dbReference type="Proteomes" id="UP000268535"/>
    </source>
</evidence>
<evidence type="ECO:0000259" key="15">
    <source>
        <dbReference type="Pfam" id="PF08267"/>
    </source>
</evidence>
<organism evidence="16 18">
    <name type="scientific">Caulochytrium protostelioides</name>
    <dbReference type="NCBI Taxonomy" id="1555241"/>
    <lineage>
        <taxon>Eukaryota</taxon>
        <taxon>Fungi</taxon>
        <taxon>Fungi incertae sedis</taxon>
        <taxon>Chytridiomycota</taxon>
        <taxon>Chytridiomycota incertae sedis</taxon>
        <taxon>Chytridiomycetes</taxon>
        <taxon>Caulochytriales</taxon>
        <taxon>Caulochytriaceae</taxon>
        <taxon>Caulochytrium</taxon>
    </lineage>
</organism>
<dbReference type="UniPathway" id="UPA00051">
    <property type="reaction ID" value="UER00082"/>
</dbReference>
<dbReference type="EMBL" id="ML014111">
    <property type="protein sequence ID" value="RKP04332.1"/>
    <property type="molecule type" value="Genomic_DNA"/>
</dbReference>
<dbReference type="GO" id="GO:0008270">
    <property type="term" value="F:zinc ion binding"/>
    <property type="evidence" value="ECO:0007669"/>
    <property type="project" value="InterPro"/>
</dbReference>
<keyword evidence="10" id="KW-0486">Methionine biosynthesis</keyword>
<dbReference type="EC" id="2.1.1.14" evidence="4"/>
<evidence type="ECO:0000256" key="5">
    <source>
        <dbReference type="ARBA" id="ARBA00022603"/>
    </source>
</evidence>
<dbReference type="InterPro" id="IPR013215">
    <property type="entry name" value="Cbl-indep_Met_Synth_N"/>
</dbReference>
<evidence type="ECO:0000256" key="10">
    <source>
        <dbReference type="ARBA" id="ARBA00023167"/>
    </source>
</evidence>
<evidence type="ECO:0000256" key="1">
    <source>
        <dbReference type="ARBA" id="ARBA00002777"/>
    </source>
</evidence>
<evidence type="ECO:0000313" key="19">
    <source>
        <dbReference type="Proteomes" id="UP000274922"/>
    </source>
</evidence>
<dbReference type="PIRSF" id="PIRSF000382">
    <property type="entry name" value="MeTrfase_B12_ind"/>
    <property type="match status" value="1"/>
</dbReference>
<gene>
    <name evidence="16" type="ORF">CAUPRSCDRAFT_7165</name>
    <name evidence="17" type="ORF">CXG81DRAFT_8405</name>
</gene>
<evidence type="ECO:0000256" key="11">
    <source>
        <dbReference type="PIRSR" id="PIRSR000382-1"/>
    </source>
</evidence>
<dbReference type="AlphaFoldDB" id="A0A4P9WWD0"/>
<dbReference type="Proteomes" id="UP000274922">
    <property type="component" value="Unassembled WGS sequence"/>
</dbReference>
<dbReference type="EMBL" id="ML009469">
    <property type="protein sequence ID" value="RKO97002.1"/>
    <property type="molecule type" value="Genomic_DNA"/>
</dbReference>
<feature type="binding site" evidence="11">
    <location>
        <position position="130"/>
    </location>
    <ligand>
        <name>5-methyltetrahydropteroyltri-L-glutamate</name>
        <dbReference type="ChEBI" id="CHEBI:58207"/>
    </ligand>
</feature>
<dbReference type="OrthoDB" id="1053771at2759"/>
<dbReference type="Pfam" id="PF01717">
    <property type="entry name" value="Meth_synt_2"/>
    <property type="match status" value="1"/>
</dbReference>
<protein>
    <recommendedName>
        <fullName evidence="4">5-methyltetrahydropteroyltriglutamate--homocysteine S-methyltransferase</fullName>
        <ecNumber evidence="4">2.1.1.14</ecNumber>
    </recommendedName>
</protein>
<keyword evidence="19" id="KW-1185">Reference proteome</keyword>
<evidence type="ECO:0000256" key="6">
    <source>
        <dbReference type="ARBA" id="ARBA00022605"/>
    </source>
</evidence>
<reference evidence="16" key="3">
    <citation type="submission" date="2018-08" db="EMBL/GenBank/DDBJ databases">
        <title>Leveraging single-cell genomics to expand the Fungal Tree of Life.</title>
        <authorList>
            <consortium name="DOE Joint Genome Institute"/>
            <person name="Ahrendt S.R."/>
            <person name="Quandt C.A."/>
            <person name="Ciobanu D."/>
            <person name="Clum A."/>
            <person name="Salamov A."/>
            <person name="Andreopoulos B."/>
            <person name="Cheng J.-F."/>
            <person name="Woyke T."/>
            <person name="Pelin A."/>
            <person name="Henrissat B."/>
            <person name="Reynolds N."/>
            <person name="Benny G.L."/>
            <person name="Smith M.E."/>
            <person name="James T.Y."/>
            <person name="Grigoriev I.V."/>
        </authorList>
    </citation>
    <scope>NUCLEOTIDE SEQUENCE</scope>
    <source>
        <strain evidence="16">ATCC 52028</strain>
    </source>
</reference>
<evidence type="ECO:0000313" key="17">
    <source>
        <dbReference type="EMBL" id="RKP04332.1"/>
    </source>
</evidence>
<feature type="binding site" evidence="12">
    <location>
        <position position="671"/>
    </location>
    <ligand>
        <name>Zn(2+)</name>
        <dbReference type="ChEBI" id="CHEBI:29105"/>
        <label>1</label>
        <note>catalytic</note>
    </ligand>
</feature>
<feature type="domain" description="Cobalamin-independent methionine synthase MetE C-terminal/archaeal" evidence="14">
    <location>
        <begin position="454"/>
        <end position="776"/>
    </location>
</feature>
<keyword evidence="5" id="KW-0489">Methyltransferase</keyword>
<dbReference type="GO" id="GO:0009086">
    <property type="term" value="P:methionine biosynthetic process"/>
    <property type="evidence" value="ECO:0007669"/>
    <property type="project" value="UniProtKB-KW"/>
</dbReference>
<feature type="binding site" evidence="11">
    <location>
        <begin position="459"/>
        <end position="461"/>
    </location>
    <ligand>
        <name>L-homocysteine</name>
        <dbReference type="ChEBI" id="CHEBI:58199"/>
    </ligand>
</feature>
<dbReference type="CDD" id="cd03312">
    <property type="entry name" value="CIMS_N_terminal_like"/>
    <property type="match status" value="1"/>
</dbReference>
<feature type="domain" description="Cobalamin-independent methionine synthase MetE N-terminal" evidence="15">
    <location>
        <begin position="6"/>
        <end position="331"/>
    </location>
</feature>
<keyword evidence="8 12" id="KW-0479">Metal-binding</keyword>
<dbReference type="InterPro" id="IPR006276">
    <property type="entry name" value="Cobalamin-indep_Met_synthase"/>
</dbReference>
<accession>A0A4P9WWD0</accession>
<feature type="binding site" evidence="11">
    <location>
        <position position="627"/>
    </location>
    <ligand>
        <name>L-homocysteine</name>
        <dbReference type="ChEBI" id="CHEBI:58199"/>
    </ligand>
</feature>
<name>A0A4P9WWD0_9FUNG</name>
<dbReference type="NCBIfam" id="TIGR01371">
    <property type="entry name" value="met_syn_B12ind"/>
    <property type="match status" value="1"/>
</dbReference>
<dbReference type="SUPFAM" id="SSF51726">
    <property type="entry name" value="UROD/MetE-like"/>
    <property type="match status" value="2"/>
</dbReference>
<feature type="binding site" evidence="11">
    <location>
        <position position="19"/>
    </location>
    <ligand>
        <name>5-methyltetrahydropteroyltri-L-glutamate</name>
        <dbReference type="ChEBI" id="CHEBI:58207"/>
    </ligand>
</feature>
<dbReference type="CDD" id="cd03311">
    <property type="entry name" value="CIMS_C_terminal_like"/>
    <property type="match status" value="1"/>
</dbReference>
<evidence type="ECO:0000313" key="16">
    <source>
        <dbReference type="EMBL" id="RKO97002.1"/>
    </source>
</evidence>
<dbReference type="Gene3D" id="3.20.20.210">
    <property type="match status" value="2"/>
</dbReference>
<dbReference type="GO" id="GO:0032259">
    <property type="term" value="P:methylation"/>
    <property type="evidence" value="ECO:0007669"/>
    <property type="project" value="UniProtKB-KW"/>
</dbReference>
<dbReference type="STRING" id="1555241.A0A4P9WWD0"/>
<feature type="binding site" evidence="11">
    <location>
        <begin position="459"/>
        <end position="461"/>
    </location>
    <ligand>
        <name>L-methionine</name>
        <dbReference type="ChEBI" id="CHEBI:57844"/>
    </ligand>
</feature>
<feature type="binding site" evidence="11">
    <location>
        <position position="627"/>
    </location>
    <ligand>
        <name>L-methionine</name>
        <dbReference type="ChEBI" id="CHEBI:57844"/>
    </ligand>
</feature>
<reference evidence="17" key="2">
    <citation type="submission" date="2018-04" db="EMBL/GenBank/DDBJ databases">
        <title>Leveraging single-cell genomics to expand the Fungal Tree of Life.</title>
        <authorList>
            <consortium name="DOE Joint Genome Institute"/>
            <person name="Ahrendt S.R."/>
            <person name="Quandt C.A."/>
            <person name="Ciobanu D."/>
            <person name="Clum A."/>
            <person name="Salamov A."/>
            <person name="Andreopoulos B."/>
            <person name="Cheng J.-F."/>
            <person name="Woyke T."/>
            <person name="Pelin A."/>
            <person name="Henrissat B."/>
            <person name="Benny G.L."/>
            <person name="Smith M.E."/>
            <person name="James T.Y."/>
            <person name="Grigoriev I.V."/>
        </authorList>
    </citation>
    <scope>NUCLEOTIDE SEQUENCE</scope>
    <source>
        <strain evidence="17">ATCC 52028</strain>
    </source>
</reference>
<evidence type="ECO:0000256" key="2">
    <source>
        <dbReference type="ARBA" id="ARBA00004681"/>
    </source>
</evidence>
<keyword evidence="6" id="KW-0028">Amino-acid biosynthesis</keyword>
<feature type="binding site" evidence="11">
    <location>
        <begin position="543"/>
        <end position="544"/>
    </location>
    <ligand>
        <name>5-methyltetrahydropteroyltri-L-glutamate</name>
        <dbReference type="ChEBI" id="CHEBI:58207"/>
    </ligand>
</feature>
<comment type="similarity">
    <text evidence="3">Belongs to the vitamin-B12 independent methionine synthase family.</text>
</comment>
<keyword evidence="7" id="KW-0808">Transferase</keyword>
<evidence type="ECO:0000256" key="4">
    <source>
        <dbReference type="ARBA" id="ARBA00012034"/>
    </source>
</evidence>
<dbReference type="NCBIfam" id="NF003556">
    <property type="entry name" value="PRK05222.1"/>
    <property type="match status" value="1"/>
</dbReference>
<evidence type="ECO:0000256" key="7">
    <source>
        <dbReference type="ARBA" id="ARBA00022679"/>
    </source>
</evidence>
<feature type="binding site" evidence="12">
    <location>
        <position position="754"/>
    </location>
    <ligand>
        <name>Zn(2+)</name>
        <dbReference type="ChEBI" id="CHEBI:29105"/>
        <label>1</label>
        <note>catalytic</note>
    </ligand>
</feature>
<feature type="binding site" evidence="12">
    <location>
        <position position="669"/>
    </location>
    <ligand>
        <name>Zn(2+)</name>
        <dbReference type="ChEBI" id="CHEBI:29105"/>
        <label>1</label>
        <note>catalytic</note>
    </ligand>
</feature>
<dbReference type="InterPro" id="IPR038071">
    <property type="entry name" value="UROD/MetE-like_sf"/>
</dbReference>
<sequence>MVRALNLGFPRMGANRDLKKLVEAHWAGKIDEQALIDGAAKIRAAHWKIQADAGIAAGQIPSNDFAFYDQMLDHIALFQVTPARYRDVAAKAGASVNELKTYFAMGRGHQNKDLGIDVPALEMKKWFDTNYHYMVPEFEANQTFSLASFVKPVAEFKEAKALGITTRPVIVGPITFLHLGKWARAANKESAAPASRLALLDALLPVYESLLQQLKEAGAESVQIDEPILTLDLPTEEYKPAYDRVYSRLGGILPILLASYFGRYGENLDRIVKGLKIQTLHADLVRAPEELDALVAFAKDAHVGLSLGLIDGRNIWKADLAAAKATVEKVLGQGLPADQLFVSPSCSLLHSPHSLAAEEKMNPVIKNWLAFAVEKLDEVVLLAKSLAPDTPSPEVQAALAQNRAANQDRAASKLIRNDQVQARMADLKDDLFNRAAPYPVRAKEQADKLKLPLFPTTTIGSLPQTKEIRMSRLKLKKGEMTEQAYDEFIGQEILGCIKKQEEWGLDVLVHGECERNDMVEYFGERLDGYVFSQNGWVQSYGSRCVKPPIIFGDVSRPKAMTVRWSKYAAERTEKPMKGMLTGPVTMLQWSFVRNDQPRKLTTYQLALAIRDEVVDLETAGIACIQIDEPAIREGLPLRRSDWATYLEWASAAFRLSAAGVQNATQIHSHFCYSDFNDIFPTIQSLDADVITIENSRSDLKLLKAFEQYGYQAGIGPGIYDIHSPRVPSVEEMKERVDAMLVFLKKELLWLNPDCGLKTRGWAETEAALKNLCTVARQCREAATA</sequence>
<evidence type="ECO:0000256" key="13">
    <source>
        <dbReference type="PIRSR" id="PIRSR000382-3"/>
    </source>
</evidence>
<feature type="binding site" evidence="11">
    <location>
        <position position="589"/>
    </location>
    <ligand>
        <name>5-methyltetrahydropteroyltri-L-glutamate</name>
        <dbReference type="ChEBI" id="CHEBI:58207"/>
    </ligand>
</feature>
<comment type="cofactor">
    <cofactor evidence="12">
        <name>Zn(2+)</name>
        <dbReference type="ChEBI" id="CHEBI:29105"/>
    </cofactor>
    <text evidence="12">Binds 2 Zn(2+) ions per subunit.</text>
</comment>
<evidence type="ECO:0000256" key="12">
    <source>
        <dbReference type="PIRSR" id="PIRSR000382-2"/>
    </source>
</evidence>
<dbReference type="PANTHER" id="PTHR30519">
    <property type="entry name" value="5-METHYLTETRAHYDROPTEROYLTRIGLUTAMATE--HOMOCYSTEINE METHYLTRANSFERASE"/>
    <property type="match status" value="1"/>
</dbReference>
<feature type="binding site" evidence="11">
    <location>
        <position position="512"/>
    </location>
    <ligand>
        <name>L-methionine</name>
        <dbReference type="ChEBI" id="CHEBI:57844"/>
    </ligand>
</feature>
<dbReference type="InterPro" id="IPR002629">
    <property type="entry name" value="Met_Synth_C/arc"/>
</dbReference>
<dbReference type="Proteomes" id="UP000268535">
    <property type="component" value="Unassembled WGS sequence"/>
</dbReference>
<dbReference type="HAMAP" id="MF_00172">
    <property type="entry name" value="Meth_synth"/>
    <property type="match status" value="1"/>
</dbReference>
<reference evidence="18 19" key="1">
    <citation type="journal article" date="2018" name="Nat. Microbiol.">
        <title>Leveraging single-cell genomics to expand the fungal tree of life.</title>
        <authorList>
            <person name="Ahrendt S.R."/>
            <person name="Quandt C.A."/>
            <person name="Ciobanu D."/>
            <person name="Clum A."/>
            <person name="Salamov A."/>
            <person name="Andreopoulos B."/>
            <person name="Cheng J.F."/>
            <person name="Woyke T."/>
            <person name="Pelin A."/>
            <person name="Henrissat B."/>
            <person name="Reynolds N.K."/>
            <person name="Benny G.L."/>
            <person name="Smith M.E."/>
            <person name="James T.Y."/>
            <person name="Grigoriev I.V."/>
        </authorList>
    </citation>
    <scope>NUCLEOTIDE SEQUENCE [LARGE SCALE GENOMIC DNA]</scope>
    <source>
        <strain evidence="18 19">ATCC 52028</strain>
    </source>
</reference>
<keyword evidence="9 12" id="KW-0862">Zinc</keyword>
<dbReference type="GO" id="GO:0003871">
    <property type="term" value="F:5-methyltetrahydropteroyltriglutamate-homocysteine S-methyltransferase activity"/>
    <property type="evidence" value="ECO:0007669"/>
    <property type="project" value="UniProtKB-EC"/>
</dbReference>
<proteinExistence type="inferred from homology"/>
<evidence type="ECO:0000259" key="14">
    <source>
        <dbReference type="Pfam" id="PF01717"/>
    </source>
</evidence>
<dbReference type="Pfam" id="PF08267">
    <property type="entry name" value="Meth_synt_1"/>
    <property type="match status" value="1"/>
</dbReference>
<comment type="function">
    <text evidence="1">Catalyzes the transfer of a methyl group from 5-methyltetrahydrofolate to homocysteine resulting in methionine formation.</text>
</comment>